<keyword evidence="2" id="KW-0732">Signal</keyword>
<dbReference type="InterPro" id="IPR013857">
    <property type="entry name" value="NADH-UbQ_OxRdtase-assoc_prot30"/>
</dbReference>
<dbReference type="PANTHER" id="PTHR13194">
    <property type="entry name" value="COMPLEX I INTERMEDIATE-ASSOCIATED PROTEIN 30"/>
    <property type="match status" value="1"/>
</dbReference>
<protein>
    <submittedName>
        <fullName evidence="4">Putative UOS1</fullName>
    </submittedName>
</protein>
<sequence>MIKLIWTTVFLFSIPVSQASDIHDWDLITDQVMGGKSEAMINIKNWNYVSDNVMGGKSSGALTDNKKYISMQGNVTTQNNGGFIMVRKKVKKISSDKTGVRLTVRGNGEKYILYAKTRRSFPWNFYGAEFVANDEWQTLEIPFENIYAFGYGSQYKVKPSSLGFLGVMAYGDLDAQIDILNFEIY</sequence>
<evidence type="ECO:0000259" key="3">
    <source>
        <dbReference type="Pfam" id="PF08547"/>
    </source>
</evidence>
<proteinExistence type="inferred from homology"/>
<evidence type="ECO:0000256" key="2">
    <source>
        <dbReference type="SAM" id="SignalP"/>
    </source>
</evidence>
<evidence type="ECO:0000256" key="1">
    <source>
        <dbReference type="ARBA" id="ARBA00007884"/>
    </source>
</evidence>
<dbReference type="SUPFAM" id="SSF49785">
    <property type="entry name" value="Galactose-binding domain-like"/>
    <property type="match status" value="1"/>
</dbReference>
<dbReference type="Proteomes" id="UP000010116">
    <property type="component" value="Unassembled WGS sequence"/>
</dbReference>
<reference evidence="4 5" key="1">
    <citation type="journal article" date="2012" name="ISME J.">
        <title>Genomic insights to SAR86, an abundant and uncultivated marine bacterial lineage.</title>
        <authorList>
            <person name="Dupont C.L."/>
            <person name="Rusch D.B."/>
            <person name="Yooseph S."/>
            <person name="Lombardo M.J."/>
            <person name="Richter R.A."/>
            <person name="Valas R."/>
            <person name="Novotny M."/>
            <person name="Yee-Greenbaum J."/>
            <person name="Selengut J.D."/>
            <person name="Haft D.H."/>
            <person name="Halpern A.L."/>
            <person name="Lasken R.S."/>
            <person name="Nealson K."/>
            <person name="Friedman R."/>
            <person name="Venter J.C."/>
        </authorList>
    </citation>
    <scope>NUCLEOTIDE SEQUENCE [LARGE SCALE GENOMIC DNA]</scope>
</reference>
<gene>
    <name evidence="4" type="ORF">NT02SARS_0759</name>
</gene>
<organism evidence="4 5">
    <name type="scientific">SAR86 cluster bacterium SAR86B</name>
    <dbReference type="NCBI Taxonomy" id="1123867"/>
    <lineage>
        <taxon>Bacteria</taxon>
        <taxon>Pseudomonadati</taxon>
        <taxon>Pseudomonadota</taxon>
        <taxon>Gammaproteobacteria</taxon>
        <taxon>SAR86 cluster</taxon>
    </lineage>
</organism>
<comment type="similarity">
    <text evidence="1">Belongs to the CIA30 family.</text>
</comment>
<dbReference type="PANTHER" id="PTHR13194:SF19">
    <property type="entry name" value="NAD(P)-BINDING ROSSMANN-FOLD SUPERFAMILY PROTEIN"/>
    <property type="match status" value="1"/>
</dbReference>
<name>J5KCG1_9GAMM</name>
<dbReference type="AlphaFoldDB" id="J5KCG1"/>
<accession>J5KCG1</accession>
<dbReference type="EMBL" id="JH611185">
    <property type="protein sequence ID" value="EJP72808.1"/>
    <property type="molecule type" value="Genomic_DNA"/>
</dbReference>
<evidence type="ECO:0000313" key="5">
    <source>
        <dbReference type="Proteomes" id="UP000010116"/>
    </source>
</evidence>
<dbReference type="InterPro" id="IPR039131">
    <property type="entry name" value="NDUFAF1"/>
</dbReference>
<feature type="chain" id="PRO_5003784848" evidence="2">
    <location>
        <begin position="20"/>
        <end position="185"/>
    </location>
</feature>
<feature type="signal peptide" evidence="2">
    <location>
        <begin position="1"/>
        <end position="19"/>
    </location>
</feature>
<dbReference type="HOGENOM" id="CLU_059028_5_2_6"/>
<dbReference type="Pfam" id="PF08547">
    <property type="entry name" value="CIA30"/>
    <property type="match status" value="1"/>
</dbReference>
<dbReference type="InterPro" id="IPR008979">
    <property type="entry name" value="Galactose-bd-like_sf"/>
</dbReference>
<feature type="domain" description="NADH:ubiquinone oxidoreductase intermediate-associated protein 30" evidence="3">
    <location>
        <begin position="43"/>
        <end position="157"/>
    </location>
</feature>
<evidence type="ECO:0000313" key="4">
    <source>
        <dbReference type="EMBL" id="EJP72808.1"/>
    </source>
</evidence>